<name>A0A9P1GIL9_9DINO</name>
<gene>
    <name evidence="3" type="ORF">C1SCF055_LOCUS36873</name>
</gene>
<feature type="transmembrane region" description="Helical" evidence="1">
    <location>
        <begin position="269"/>
        <end position="289"/>
    </location>
</feature>
<evidence type="ECO:0000313" key="5">
    <source>
        <dbReference type="Proteomes" id="UP001152797"/>
    </source>
</evidence>
<dbReference type="Gene3D" id="2.10.50.10">
    <property type="entry name" value="Tumor Necrosis Factor Receptor, subunit A, domain 2"/>
    <property type="match status" value="2"/>
</dbReference>
<reference evidence="4" key="2">
    <citation type="submission" date="2024-04" db="EMBL/GenBank/DDBJ databases">
        <authorList>
            <person name="Chen Y."/>
            <person name="Shah S."/>
            <person name="Dougan E. K."/>
            <person name="Thang M."/>
            <person name="Chan C."/>
        </authorList>
    </citation>
    <scope>NUCLEOTIDE SEQUENCE [LARGE SCALE GENOMIC DNA]</scope>
</reference>
<protein>
    <recommendedName>
        <fullName evidence="2">Tyrosine-protein kinase ephrin type A/B receptor-like domain-containing protein</fullName>
    </recommendedName>
</protein>
<dbReference type="Proteomes" id="UP001152797">
    <property type="component" value="Unassembled WGS sequence"/>
</dbReference>
<evidence type="ECO:0000256" key="1">
    <source>
        <dbReference type="SAM" id="Phobius"/>
    </source>
</evidence>
<dbReference type="EMBL" id="CAMXCT010005223">
    <property type="protein sequence ID" value="CAI4011742.1"/>
    <property type="molecule type" value="Genomic_DNA"/>
</dbReference>
<keyword evidence="5" id="KW-1185">Reference proteome</keyword>
<sequence length="551" mass="60107">MLNQLDTGDSNFDVACRWLKENEASWSSWLPERGKCFSQFGMYSERTETFLMQRNDSDSAITCRACPSGFYSSRLEDDQGITFICLPCGSGSFQASGAATLCNRCPVGAYQNETASLSCNRCPVGAYQDVEGGSLCKMCPPGTSTRLLGSVSISDCGCEAGSINIAKSGTFECVRCMSGLDCPFSSTLEDLKSGQSSNGPDFVPRIRKGYYTTLEEPLEVLQCRPESSCPGGAPGRCNKNLVGTLCAVCLEGETQTLTSSGCEECGAAVVGWLFVIPVVMGFLVVTYYFTNLEVVTQATPFKAGVMTSAIAVSAMQALALVGLMSVKWPTTFQGVSSNVQIVLLDLDGMGLSCLSGSDPLARYLMVVFIFPAGLIWIFMFWSFTLALAKCVKWRWFKPWKLHFTLNTAGLGMQLGYGTMAAVAMKPLMCYSHPNARQSLITYPNLFCGERAHSVLQVAGISFLTIFVVGFFVICSYAAYNMPRWCTSGQRERLQSFRFFMGNFRFDCYWFILIVLLRGFSFALAVVIGTNVPPAQTTLASLILTTYAILQS</sequence>
<dbReference type="PANTHER" id="PTHR46967">
    <property type="entry name" value="INSULIN-LIKE GROWTH FACTOR BINDING PROTEIN,N-TERMINAL"/>
    <property type="match status" value="1"/>
</dbReference>
<keyword evidence="1" id="KW-0812">Transmembrane</keyword>
<dbReference type="SMART" id="SM01411">
    <property type="entry name" value="Ephrin_rec_like"/>
    <property type="match status" value="2"/>
</dbReference>
<feature type="transmembrane region" description="Helical" evidence="1">
    <location>
        <begin position="301"/>
        <end position="324"/>
    </location>
</feature>
<keyword evidence="1" id="KW-1133">Transmembrane helix</keyword>
<dbReference type="EMBL" id="CAMXCT020005223">
    <property type="protein sequence ID" value="CAL1165117.1"/>
    <property type="molecule type" value="Genomic_DNA"/>
</dbReference>
<feature type="transmembrane region" description="Helical" evidence="1">
    <location>
        <begin position="363"/>
        <end position="391"/>
    </location>
</feature>
<feature type="transmembrane region" description="Helical" evidence="1">
    <location>
        <begin position="403"/>
        <end position="424"/>
    </location>
</feature>
<dbReference type="OrthoDB" id="407021at2759"/>
<comment type="caution">
    <text evidence="3">The sequence shown here is derived from an EMBL/GenBank/DDBJ whole genome shotgun (WGS) entry which is preliminary data.</text>
</comment>
<evidence type="ECO:0000313" key="3">
    <source>
        <dbReference type="EMBL" id="CAI4011742.1"/>
    </source>
</evidence>
<accession>A0A9P1GIL9</accession>
<feature type="domain" description="Tyrosine-protein kinase ephrin type A/B receptor-like" evidence="2">
    <location>
        <begin position="108"/>
        <end position="156"/>
    </location>
</feature>
<dbReference type="SUPFAM" id="SSF57184">
    <property type="entry name" value="Growth factor receptor domain"/>
    <property type="match status" value="1"/>
</dbReference>
<organism evidence="3">
    <name type="scientific">Cladocopium goreaui</name>
    <dbReference type="NCBI Taxonomy" id="2562237"/>
    <lineage>
        <taxon>Eukaryota</taxon>
        <taxon>Sar</taxon>
        <taxon>Alveolata</taxon>
        <taxon>Dinophyceae</taxon>
        <taxon>Suessiales</taxon>
        <taxon>Symbiodiniaceae</taxon>
        <taxon>Cladocopium</taxon>
    </lineage>
</organism>
<evidence type="ECO:0000259" key="2">
    <source>
        <dbReference type="Pfam" id="PF07699"/>
    </source>
</evidence>
<feature type="transmembrane region" description="Helical" evidence="1">
    <location>
        <begin position="507"/>
        <end position="527"/>
    </location>
</feature>
<dbReference type="Pfam" id="PF07699">
    <property type="entry name" value="Ephrin_rec_like"/>
    <property type="match status" value="1"/>
</dbReference>
<dbReference type="AlphaFoldDB" id="A0A9P1GIL9"/>
<proteinExistence type="predicted"/>
<dbReference type="InterPro" id="IPR011641">
    <property type="entry name" value="Tyr-kin_ephrin_A/B_rcpt-like"/>
</dbReference>
<feature type="transmembrane region" description="Helical" evidence="1">
    <location>
        <begin position="454"/>
        <end position="479"/>
    </location>
</feature>
<keyword evidence="1" id="KW-0472">Membrane</keyword>
<dbReference type="EMBL" id="CAMXCT030005223">
    <property type="protein sequence ID" value="CAL4799054.1"/>
    <property type="molecule type" value="Genomic_DNA"/>
</dbReference>
<dbReference type="PANTHER" id="PTHR46967:SF1">
    <property type="entry name" value="KERATIN-ASSOCIATED PROTEIN 16-1-LIKE"/>
    <property type="match status" value="1"/>
</dbReference>
<dbReference type="InterPro" id="IPR009030">
    <property type="entry name" value="Growth_fac_rcpt_cys_sf"/>
</dbReference>
<evidence type="ECO:0000313" key="4">
    <source>
        <dbReference type="EMBL" id="CAL1165117.1"/>
    </source>
</evidence>
<reference evidence="3" key="1">
    <citation type="submission" date="2022-10" db="EMBL/GenBank/DDBJ databases">
        <authorList>
            <person name="Chen Y."/>
            <person name="Dougan E. K."/>
            <person name="Chan C."/>
            <person name="Rhodes N."/>
            <person name="Thang M."/>
        </authorList>
    </citation>
    <scope>NUCLEOTIDE SEQUENCE</scope>
</reference>